<organism evidence="8 9">
    <name type="scientific">Dipteronia dyeriana</name>
    <dbReference type="NCBI Taxonomy" id="168575"/>
    <lineage>
        <taxon>Eukaryota</taxon>
        <taxon>Viridiplantae</taxon>
        <taxon>Streptophyta</taxon>
        <taxon>Embryophyta</taxon>
        <taxon>Tracheophyta</taxon>
        <taxon>Spermatophyta</taxon>
        <taxon>Magnoliopsida</taxon>
        <taxon>eudicotyledons</taxon>
        <taxon>Gunneridae</taxon>
        <taxon>Pentapetalae</taxon>
        <taxon>rosids</taxon>
        <taxon>malvids</taxon>
        <taxon>Sapindales</taxon>
        <taxon>Sapindaceae</taxon>
        <taxon>Hippocastanoideae</taxon>
        <taxon>Acereae</taxon>
        <taxon>Dipteronia</taxon>
    </lineage>
</organism>
<dbReference type="InterPro" id="IPR015410">
    <property type="entry name" value="DUF1985"/>
</dbReference>
<dbReference type="Pfam" id="PF02902">
    <property type="entry name" value="Peptidase_C48"/>
    <property type="match status" value="1"/>
</dbReference>
<keyword evidence="3" id="KW-0378">Hydrolase</keyword>
<evidence type="ECO:0000256" key="5">
    <source>
        <dbReference type="SAM" id="Phobius"/>
    </source>
</evidence>
<comment type="similarity">
    <text evidence="1">Belongs to the peptidase C48 family.</text>
</comment>
<evidence type="ECO:0000256" key="3">
    <source>
        <dbReference type="ARBA" id="ARBA00022801"/>
    </source>
</evidence>
<dbReference type="PANTHER" id="PTHR48449">
    <property type="entry name" value="DUF1985 DOMAIN-CONTAINING PROTEIN"/>
    <property type="match status" value="1"/>
</dbReference>
<evidence type="ECO:0000256" key="1">
    <source>
        <dbReference type="ARBA" id="ARBA00005234"/>
    </source>
</evidence>
<keyword evidence="5" id="KW-0472">Membrane</keyword>
<keyword evidence="2" id="KW-0645">Protease</keyword>
<dbReference type="GO" id="GO:0008234">
    <property type="term" value="F:cysteine-type peptidase activity"/>
    <property type="evidence" value="ECO:0007669"/>
    <property type="project" value="InterPro"/>
</dbReference>
<evidence type="ECO:0008006" key="10">
    <source>
        <dbReference type="Google" id="ProtNLM"/>
    </source>
</evidence>
<gene>
    <name evidence="8" type="ORF">Ddye_013428</name>
</gene>
<keyword evidence="5" id="KW-1133">Transmembrane helix</keyword>
<dbReference type="Proteomes" id="UP001280121">
    <property type="component" value="Unassembled WGS sequence"/>
</dbReference>
<accession>A0AAD9X6F5</accession>
<evidence type="ECO:0000256" key="4">
    <source>
        <dbReference type="SAM" id="MobiDB-lite"/>
    </source>
</evidence>
<evidence type="ECO:0000259" key="6">
    <source>
        <dbReference type="Pfam" id="PF02902"/>
    </source>
</evidence>
<evidence type="ECO:0000313" key="9">
    <source>
        <dbReference type="Proteomes" id="UP001280121"/>
    </source>
</evidence>
<keyword evidence="5" id="KW-0812">Transmembrane</keyword>
<feature type="transmembrane region" description="Helical" evidence="5">
    <location>
        <begin position="78"/>
        <end position="98"/>
    </location>
</feature>
<protein>
    <recommendedName>
        <fullName evidence="10">Ubiquitin-like protease family profile domain-containing protein</fullName>
    </recommendedName>
</protein>
<reference evidence="8" key="1">
    <citation type="journal article" date="2023" name="Plant J.">
        <title>Genome sequences and population genomics provide insights into the demographic history, inbreeding, and mutation load of two 'living fossil' tree species of Dipteronia.</title>
        <authorList>
            <person name="Feng Y."/>
            <person name="Comes H.P."/>
            <person name="Chen J."/>
            <person name="Zhu S."/>
            <person name="Lu R."/>
            <person name="Zhang X."/>
            <person name="Li P."/>
            <person name="Qiu J."/>
            <person name="Olsen K.M."/>
            <person name="Qiu Y."/>
        </authorList>
    </citation>
    <scope>NUCLEOTIDE SEQUENCE</scope>
    <source>
        <strain evidence="8">KIB01</strain>
    </source>
</reference>
<feature type="domain" description="Ubiquitin-like protease family profile" evidence="6">
    <location>
        <begin position="469"/>
        <end position="603"/>
    </location>
</feature>
<feature type="domain" description="DUF1985" evidence="7">
    <location>
        <begin position="198"/>
        <end position="309"/>
    </location>
</feature>
<proteinExistence type="inferred from homology"/>
<feature type="transmembrane region" description="Helical" evidence="5">
    <location>
        <begin position="105"/>
        <end position="127"/>
    </location>
</feature>
<keyword evidence="9" id="KW-1185">Reference proteome</keyword>
<evidence type="ECO:0000313" key="8">
    <source>
        <dbReference type="EMBL" id="KAK2653572.1"/>
    </source>
</evidence>
<feature type="region of interest" description="Disordered" evidence="4">
    <location>
        <begin position="425"/>
        <end position="445"/>
    </location>
</feature>
<dbReference type="SUPFAM" id="SSF54001">
    <property type="entry name" value="Cysteine proteinases"/>
    <property type="match status" value="1"/>
</dbReference>
<dbReference type="PANTHER" id="PTHR48449:SF1">
    <property type="entry name" value="DUF1985 DOMAIN-CONTAINING PROTEIN"/>
    <property type="match status" value="1"/>
</dbReference>
<dbReference type="Pfam" id="PF09331">
    <property type="entry name" value="DUF1985"/>
    <property type="match status" value="1"/>
</dbReference>
<dbReference type="InterPro" id="IPR003653">
    <property type="entry name" value="Peptidase_C48_C"/>
</dbReference>
<dbReference type="EMBL" id="JANJYI010000004">
    <property type="protein sequence ID" value="KAK2653572.1"/>
    <property type="molecule type" value="Genomic_DNA"/>
</dbReference>
<dbReference type="AlphaFoldDB" id="A0AAD9X6F5"/>
<dbReference type="InterPro" id="IPR038765">
    <property type="entry name" value="Papain-like_cys_pep_sf"/>
</dbReference>
<feature type="transmembrane region" description="Helical" evidence="5">
    <location>
        <begin position="53"/>
        <end position="72"/>
    </location>
</feature>
<dbReference type="GO" id="GO:0006508">
    <property type="term" value="P:proteolysis"/>
    <property type="evidence" value="ECO:0007669"/>
    <property type="project" value="UniProtKB-KW"/>
</dbReference>
<evidence type="ECO:0000259" key="7">
    <source>
        <dbReference type="Pfam" id="PF09331"/>
    </source>
</evidence>
<evidence type="ECO:0000256" key="2">
    <source>
        <dbReference type="ARBA" id="ARBA00022670"/>
    </source>
</evidence>
<comment type="caution">
    <text evidence="8">The sequence shown here is derived from an EMBL/GenBank/DDBJ whole genome shotgun (WGS) entry which is preliminary data.</text>
</comment>
<sequence length="635" mass="73796">MYRCHVGLKGFGRLLTKILNVARRVRGALKQDENPQFVSLFCQSNCGDVMVPIALEILLSGVMCDVFVSALLGSAGVWFSFCLLLFFFLFLVVCFALCRWLFAFLLGLWLLMCLGVFGSMAEIPYLYRPSNWFHARILVHQRFTELNRMRDSLEKVRELKRFQDGVFRHFVELPRLRIFGGRLCQLLLCREVNRPGGNTYEMWFRVDQTDIRFGKLEFCLVTGLQFGMIPTNVVHGYEDVEGGVLDRCFGGKLPTFHMIINRLDEGNFDQPDDAIKLSYLFILGHVLLGIEYGKTFMTDRNKKSQNSNKKQNLVVNIYGFAWAFQVWAMEAIPCLTRVHGLRISNVYQRLMNWCCKKKPKNLDNEFTDEMEAIPTLNLTADELQQDYMAVFNPENAMGNVPKTSKDIVTVSESDKELLLENVTREMKSKANHDRRKKKSNPSDISFPYHDSTKAIAAALKLQHMEFAPQYIDCFTRLLKRKIEASPELFKTRIEILPTYFFAQCEVIWKRDYVNTKKTFVEDEWICPDDLTCFVQGGQRTWCKAWWDYNIMLILCCVCSSHWVLCELNLYTHKIEIYDSLQEGIDKYKQLQWIPHIKSLVSFLPGILRAGGYYERRISEPKPVEVDVVEPYLIPQ</sequence>
<name>A0AAD9X6F5_9ROSI</name>
<dbReference type="Gene3D" id="3.40.395.10">
    <property type="entry name" value="Adenoviral Proteinase, Chain A"/>
    <property type="match status" value="1"/>
</dbReference>